<keyword evidence="1" id="KW-0812">Transmembrane</keyword>
<sequence>MRATDNISQYRCPDEGQWMAFFDGEGKPAQREALGAHLRSCANCQTVFDEIGSLVVFADHALDLMHPATTTPGKSRRLSKVGAPMAAAAIVLGLGMGFHAAGQKAMAAIASLFQVKSIGTVGVTPQQLASLTRTVTEGGKVTLAHYGSIKVAGPLQQTEVPLSQLPQYGMSNLWPSSLGAVGTASVQTGLNVTLKLNVPNINQLITSQGGRYLFPMSLNQVPFTLSVPAAAIIQNGGWTLEEVPRPTVAVPGSVPVQKVAKALENLPFLPPQLQTAVAQMANWKNTLIVPLPGHPETVSVAGTQGIMDSNANGTTMGEAWVQSQGLVVAVMEHQSKPINPSIFKAEVSRFFK</sequence>
<evidence type="ECO:0008006" key="4">
    <source>
        <dbReference type="Google" id="ProtNLM"/>
    </source>
</evidence>
<feature type="transmembrane region" description="Helical" evidence="1">
    <location>
        <begin position="81"/>
        <end position="101"/>
    </location>
</feature>
<keyword evidence="1" id="KW-1133">Transmembrane helix</keyword>
<proteinExistence type="predicted"/>
<evidence type="ECO:0000256" key="1">
    <source>
        <dbReference type="SAM" id="Phobius"/>
    </source>
</evidence>
<gene>
    <name evidence="2" type="ORF">C7B45_09925</name>
</gene>
<evidence type="ECO:0000313" key="3">
    <source>
        <dbReference type="Proteomes" id="UP000241848"/>
    </source>
</evidence>
<comment type="caution">
    <text evidence="2">The sequence shown here is derived from an EMBL/GenBank/DDBJ whole genome shotgun (WGS) entry which is preliminary data.</text>
</comment>
<protein>
    <recommendedName>
        <fullName evidence="4">Zinc-finger domain-containing protein</fullName>
    </recommendedName>
</protein>
<reference evidence="2 3" key="1">
    <citation type="journal article" date="2014" name="BMC Genomics">
        <title>Comparison of environmental and isolate Sulfobacillus genomes reveals diverse carbon, sulfur, nitrogen, and hydrogen metabolisms.</title>
        <authorList>
            <person name="Justice N.B."/>
            <person name="Norman A."/>
            <person name="Brown C.T."/>
            <person name="Singh A."/>
            <person name="Thomas B.C."/>
            <person name="Banfield J.F."/>
        </authorList>
    </citation>
    <scope>NUCLEOTIDE SEQUENCE [LARGE SCALE GENOMIC DNA]</scope>
    <source>
        <strain evidence="2">AMDSBA3</strain>
    </source>
</reference>
<accession>A0A2T2WHC1</accession>
<dbReference type="EMBL" id="PXYV01000030">
    <property type="protein sequence ID" value="PSR21626.1"/>
    <property type="molecule type" value="Genomic_DNA"/>
</dbReference>
<evidence type="ECO:0000313" key="2">
    <source>
        <dbReference type="EMBL" id="PSR21626.1"/>
    </source>
</evidence>
<name>A0A2T2WHC1_9FIRM</name>
<keyword evidence="1" id="KW-0472">Membrane</keyword>
<dbReference type="Proteomes" id="UP000241848">
    <property type="component" value="Unassembled WGS sequence"/>
</dbReference>
<organism evidence="2 3">
    <name type="scientific">Sulfobacillus acidophilus</name>
    <dbReference type="NCBI Taxonomy" id="53633"/>
    <lineage>
        <taxon>Bacteria</taxon>
        <taxon>Bacillati</taxon>
        <taxon>Bacillota</taxon>
        <taxon>Clostridia</taxon>
        <taxon>Eubacteriales</taxon>
        <taxon>Clostridiales Family XVII. Incertae Sedis</taxon>
        <taxon>Sulfobacillus</taxon>
    </lineage>
</organism>
<dbReference type="AlphaFoldDB" id="A0A2T2WHC1"/>